<feature type="domain" description="Methyltransferase" evidence="1">
    <location>
        <begin position="89"/>
        <end position="222"/>
    </location>
</feature>
<proteinExistence type="predicted"/>
<keyword evidence="3" id="KW-1185">Reference proteome</keyword>
<dbReference type="SUPFAM" id="SSF53335">
    <property type="entry name" value="S-adenosyl-L-methionine-dependent methyltransferases"/>
    <property type="match status" value="1"/>
</dbReference>
<dbReference type="Pfam" id="PF13847">
    <property type="entry name" value="Methyltransf_31"/>
    <property type="match status" value="1"/>
</dbReference>
<dbReference type="EMBL" id="SJPG01000001">
    <property type="protein sequence ID" value="TWT59696.1"/>
    <property type="molecule type" value="Genomic_DNA"/>
</dbReference>
<evidence type="ECO:0000259" key="1">
    <source>
        <dbReference type="Pfam" id="PF13847"/>
    </source>
</evidence>
<sequence length="251" mass="28461">MSAWERFGFARWLVVGIVAFCLLSELEISVGQEQPTDAKSLPTKSVKPGINENFLNPNLKVEEWVERFEVESREVFTARNEVLAALELQPGMRVADVGAGTGLYTTLMADQVGSEGWVFAVEIAVPFVEHLREVARKHNQTNVTPVLCDEDAINLPPELLDLVFTCDVYHHFEYPQSTLATILSALKPGGRFIVVDFEKIPGVSRDWLLEHVRADKTTVRQEIEQQGFEFVAEKKMKGFQENYFLVFRKPM</sequence>
<dbReference type="InterPro" id="IPR025714">
    <property type="entry name" value="Methyltranfer_dom"/>
</dbReference>
<comment type="caution">
    <text evidence="2">The sequence shown here is derived from an EMBL/GenBank/DDBJ whole genome shotgun (WGS) entry which is preliminary data.</text>
</comment>
<organism evidence="2 3">
    <name type="scientific">Rubinisphaera italica</name>
    <dbReference type="NCBI Taxonomy" id="2527969"/>
    <lineage>
        <taxon>Bacteria</taxon>
        <taxon>Pseudomonadati</taxon>
        <taxon>Planctomycetota</taxon>
        <taxon>Planctomycetia</taxon>
        <taxon>Planctomycetales</taxon>
        <taxon>Planctomycetaceae</taxon>
        <taxon>Rubinisphaera</taxon>
    </lineage>
</organism>
<dbReference type="OrthoDB" id="9784101at2"/>
<dbReference type="GO" id="GO:0006364">
    <property type="term" value="P:rRNA processing"/>
    <property type="evidence" value="ECO:0007669"/>
    <property type="project" value="InterPro"/>
</dbReference>
<dbReference type="RefSeq" id="WP_146501899.1">
    <property type="nucleotide sequence ID" value="NZ_SJPG01000001.1"/>
</dbReference>
<evidence type="ECO:0000313" key="2">
    <source>
        <dbReference type="EMBL" id="TWT59696.1"/>
    </source>
</evidence>
<dbReference type="GO" id="GO:0008168">
    <property type="term" value="F:methyltransferase activity"/>
    <property type="evidence" value="ECO:0007669"/>
    <property type="project" value="InterPro"/>
</dbReference>
<dbReference type="SMART" id="SM01206">
    <property type="entry name" value="Fibrillarin"/>
    <property type="match status" value="1"/>
</dbReference>
<dbReference type="InterPro" id="IPR000692">
    <property type="entry name" value="Fibrillarin"/>
</dbReference>
<accession>A0A5C5X9M8</accession>
<name>A0A5C5X9M8_9PLAN</name>
<dbReference type="PANTHER" id="PTHR43861">
    <property type="entry name" value="TRANS-ACONITATE 2-METHYLTRANSFERASE-RELATED"/>
    <property type="match status" value="1"/>
</dbReference>
<dbReference type="GO" id="GO:0003723">
    <property type="term" value="F:RNA binding"/>
    <property type="evidence" value="ECO:0007669"/>
    <property type="project" value="InterPro"/>
</dbReference>
<protein>
    <recommendedName>
        <fullName evidence="1">Methyltransferase domain-containing protein</fullName>
    </recommendedName>
</protein>
<dbReference type="InterPro" id="IPR029063">
    <property type="entry name" value="SAM-dependent_MTases_sf"/>
</dbReference>
<dbReference type="CDD" id="cd02440">
    <property type="entry name" value="AdoMet_MTases"/>
    <property type="match status" value="1"/>
</dbReference>
<gene>
    <name evidence="2" type="ORF">Pan54_04050</name>
</gene>
<dbReference type="AlphaFoldDB" id="A0A5C5X9M8"/>
<evidence type="ECO:0000313" key="3">
    <source>
        <dbReference type="Proteomes" id="UP000316095"/>
    </source>
</evidence>
<dbReference type="Gene3D" id="3.40.50.150">
    <property type="entry name" value="Vaccinia Virus protein VP39"/>
    <property type="match status" value="1"/>
</dbReference>
<reference evidence="2 3" key="1">
    <citation type="submission" date="2019-02" db="EMBL/GenBank/DDBJ databases">
        <title>Deep-cultivation of Planctomycetes and their phenomic and genomic characterization uncovers novel biology.</title>
        <authorList>
            <person name="Wiegand S."/>
            <person name="Jogler M."/>
            <person name="Boedeker C."/>
            <person name="Pinto D."/>
            <person name="Vollmers J."/>
            <person name="Rivas-Marin E."/>
            <person name="Kohn T."/>
            <person name="Peeters S.H."/>
            <person name="Heuer A."/>
            <person name="Rast P."/>
            <person name="Oberbeckmann S."/>
            <person name="Bunk B."/>
            <person name="Jeske O."/>
            <person name="Meyerdierks A."/>
            <person name="Storesund J.E."/>
            <person name="Kallscheuer N."/>
            <person name="Luecker S."/>
            <person name="Lage O.M."/>
            <person name="Pohl T."/>
            <person name="Merkel B.J."/>
            <person name="Hornburger P."/>
            <person name="Mueller R.-W."/>
            <person name="Bruemmer F."/>
            <person name="Labrenz M."/>
            <person name="Spormann A.M."/>
            <person name="Op Den Camp H."/>
            <person name="Overmann J."/>
            <person name="Amann R."/>
            <person name="Jetten M.S.M."/>
            <person name="Mascher T."/>
            <person name="Medema M.H."/>
            <person name="Devos D.P."/>
            <person name="Kaster A.-K."/>
            <person name="Ovreas L."/>
            <person name="Rohde M."/>
            <person name="Galperin M.Y."/>
            <person name="Jogler C."/>
        </authorList>
    </citation>
    <scope>NUCLEOTIDE SEQUENCE [LARGE SCALE GENOMIC DNA]</scope>
    <source>
        <strain evidence="2 3">Pan54</strain>
    </source>
</reference>
<dbReference type="Proteomes" id="UP000316095">
    <property type="component" value="Unassembled WGS sequence"/>
</dbReference>